<dbReference type="NCBIfam" id="NF007112">
    <property type="entry name" value="PRK09561.1"/>
    <property type="match status" value="1"/>
</dbReference>
<dbReference type="InterPro" id="IPR004670">
    <property type="entry name" value="NhaA"/>
</dbReference>
<comment type="function">
    <text evidence="6">Na(+)/H(+) antiporter that extrudes sodium in exchange for external protons.</text>
</comment>
<dbReference type="NCBIfam" id="NF007111">
    <property type="entry name" value="PRK09560.1"/>
    <property type="match status" value="1"/>
</dbReference>
<comment type="similarity">
    <text evidence="6">Belongs to the NhaA Na(+)/H(+) (TC 2.A.33) antiporter family.</text>
</comment>
<keyword evidence="2 6" id="KW-1003">Cell membrane</keyword>
<feature type="transmembrane region" description="Helical" evidence="6">
    <location>
        <begin position="290"/>
        <end position="314"/>
    </location>
</feature>
<keyword evidence="6" id="KW-0050">Antiport</keyword>
<feature type="transmembrane region" description="Helical" evidence="6">
    <location>
        <begin position="185"/>
        <end position="203"/>
    </location>
</feature>
<keyword evidence="6" id="KW-0813">Transport</keyword>
<dbReference type="Pfam" id="PF06965">
    <property type="entry name" value="Na_H_antiport_1"/>
    <property type="match status" value="1"/>
</dbReference>
<evidence type="ECO:0000256" key="1">
    <source>
        <dbReference type="ARBA" id="ARBA00004429"/>
    </source>
</evidence>
<dbReference type="PANTHER" id="PTHR30341:SF0">
    <property type="entry name" value="NA(+)_H(+) ANTIPORTER NHAA"/>
    <property type="match status" value="1"/>
</dbReference>
<comment type="subcellular location">
    <subcellularLocation>
        <location evidence="1">Cell inner membrane</location>
        <topology evidence="1">Multi-pass membrane protein</topology>
    </subcellularLocation>
    <subcellularLocation>
        <location evidence="6">Cell membrane</location>
        <topology evidence="6">Multi-pass membrane protein</topology>
    </subcellularLocation>
</comment>
<reference evidence="8" key="1">
    <citation type="submission" date="2023-07" db="EMBL/GenBank/DDBJ databases">
        <title>Defluviimonas sediminis sp. nov., isolated from mangrove sediment.</title>
        <authorList>
            <person name="Liu L."/>
            <person name="Li J."/>
            <person name="Huang Y."/>
            <person name="Pan J."/>
            <person name="Li M."/>
        </authorList>
    </citation>
    <scope>NUCLEOTIDE SEQUENCE [LARGE SCALE GENOMIC DNA]</scope>
    <source>
        <strain evidence="8">FT324</strain>
    </source>
</reference>
<comment type="caution">
    <text evidence="7">The sequence shown here is derived from an EMBL/GenBank/DDBJ whole genome shotgun (WGS) entry which is preliminary data.</text>
</comment>
<comment type="catalytic activity">
    <reaction evidence="6">
        <text>Na(+)(in) + 2 H(+)(out) = Na(+)(out) + 2 H(+)(in)</text>
        <dbReference type="Rhea" id="RHEA:29251"/>
        <dbReference type="ChEBI" id="CHEBI:15378"/>
        <dbReference type="ChEBI" id="CHEBI:29101"/>
    </reaction>
</comment>
<keyword evidence="6" id="KW-0915">Sodium</keyword>
<dbReference type="Gene3D" id="1.20.1530.10">
    <property type="entry name" value="Na+/H+ antiporter like domain"/>
    <property type="match status" value="1"/>
</dbReference>
<dbReference type="HAMAP" id="MF_01844">
    <property type="entry name" value="NhaA"/>
    <property type="match status" value="1"/>
</dbReference>
<evidence type="ECO:0000313" key="7">
    <source>
        <dbReference type="EMBL" id="MCT8330391.1"/>
    </source>
</evidence>
<feature type="transmembrane region" description="Helical" evidence="6">
    <location>
        <begin position="210"/>
        <end position="239"/>
    </location>
</feature>
<feature type="transmembrane region" description="Helical" evidence="6">
    <location>
        <begin position="158"/>
        <end position="179"/>
    </location>
</feature>
<dbReference type="EMBL" id="JAOCQF010000002">
    <property type="protein sequence ID" value="MCT8330391.1"/>
    <property type="molecule type" value="Genomic_DNA"/>
</dbReference>
<dbReference type="NCBIfam" id="TIGR00773">
    <property type="entry name" value="NhaA"/>
    <property type="match status" value="1"/>
</dbReference>
<keyword evidence="6" id="KW-0739">Sodium transport</keyword>
<proteinExistence type="inferred from homology"/>
<accession>A0ABT2NNU1</accession>
<protein>
    <recommendedName>
        <fullName evidence="6">Na(+)/H(+) antiporter NhaA</fullName>
    </recommendedName>
    <alternativeName>
        <fullName evidence="6">Sodium/proton antiporter NhaA</fullName>
    </alternativeName>
</protein>
<feature type="transmembrane region" description="Helical" evidence="6">
    <location>
        <begin position="100"/>
        <end position="119"/>
    </location>
</feature>
<evidence type="ECO:0000256" key="6">
    <source>
        <dbReference type="HAMAP-Rule" id="MF_01844"/>
    </source>
</evidence>
<keyword evidence="5 6" id="KW-0472">Membrane</keyword>
<feature type="transmembrane region" description="Helical" evidence="6">
    <location>
        <begin position="125"/>
        <end position="146"/>
    </location>
</feature>
<feature type="transmembrane region" description="Helical" evidence="6">
    <location>
        <begin position="360"/>
        <end position="380"/>
    </location>
</feature>
<evidence type="ECO:0000256" key="2">
    <source>
        <dbReference type="ARBA" id="ARBA00022475"/>
    </source>
</evidence>
<sequence>MPLVNALHRFYRHDAAPGVLLMASAILALYAANSAFSAGYYAGLERTFSILLDGQGLSKPLILWINDGLMAIFFFLIGLELKREMVEGKLKNPRDVMLPGAAAVGGMVVPALIYLAFNATDPLTAGGWAIPAATDIAFAVGVLALVGKRAPVSLKIFLLTLAILDDLGAIIIIALFYTRELHVDYLAWALVPLALLFALNRAGVHRIAPFVLLATLLWVLVLKSGVHATLAGVVAAFFIPLKDRYGKSPLHALEHALTPYVNFLIVPIFAFANAGVLLQGLSLTDLFQPLPLGIAAGLIIGKQLGVFGMTWLLVRANWARLPHGVGWAHVYGLSCLAGIGFTMSLFIGGLSFDDITQMNAVRIGVLTASAISAVLGYTVLRMASSARADAAEPA</sequence>
<feature type="transmembrane region" description="Helical" evidence="6">
    <location>
        <begin position="259"/>
        <end position="278"/>
    </location>
</feature>
<keyword evidence="3 6" id="KW-0812">Transmembrane</keyword>
<feature type="transmembrane region" description="Helical" evidence="6">
    <location>
        <begin position="326"/>
        <end position="348"/>
    </location>
</feature>
<evidence type="ECO:0000256" key="4">
    <source>
        <dbReference type="ARBA" id="ARBA00022989"/>
    </source>
</evidence>
<keyword evidence="4 6" id="KW-1133">Transmembrane helix</keyword>
<keyword evidence="6" id="KW-0406">Ion transport</keyword>
<evidence type="ECO:0000256" key="5">
    <source>
        <dbReference type="ARBA" id="ARBA00023136"/>
    </source>
</evidence>
<evidence type="ECO:0000313" key="8">
    <source>
        <dbReference type="Proteomes" id="UP001205601"/>
    </source>
</evidence>
<organism evidence="7 8">
    <name type="scientific">Albidovulum sediminis</name>
    <dbReference type="NCBI Taxonomy" id="3066345"/>
    <lineage>
        <taxon>Bacteria</taxon>
        <taxon>Pseudomonadati</taxon>
        <taxon>Pseudomonadota</taxon>
        <taxon>Alphaproteobacteria</taxon>
        <taxon>Rhodobacterales</taxon>
        <taxon>Paracoccaceae</taxon>
        <taxon>Albidovulum</taxon>
    </lineage>
</organism>
<gene>
    <name evidence="6 7" type="primary">nhaA</name>
    <name evidence="7" type="ORF">N5I32_12760</name>
</gene>
<dbReference type="RefSeq" id="WP_261496258.1">
    <property type="nucleotide sequence ID" value="NZ_JAOCQF010000002.1"/>
</dbReference>
<feature type="transmembrane region" description="Helical" evidence="6">
    <location>
        <begin position="61"/>
        <end position="79"/>
    </location>
</feature>
<dbReference type="PANTHER" id="PTHR30341">
    <property type="entry name" value="SODIUM ION/PROTON ANTIPORTER NHAA-RELATED"/>
    <property type="match status" value="1"/>
</dbReference>
<dbReference type="InterPro" id="IPR023171">
    <property type="entry name" value="Na/H_antiporter_dom_sf"/>
</dbReference>
<keyword evidence="8" id="KW-1185">Reference proteome</keyword>
<evidence type="ECO:0000256" key="3">
    <source>
        <dbReference type="ARBA" id="ARBA00022692"/>
    </source>
</evidence>
<name>A0ABT2NNU1_9RHOB</name>
<dbReference type="Proteomes" id="UP001205601">
    <property type="component" value="Unassembled WGS sequence"/>
</dbReference>